<keyword evidence="5" id="KW-1185">Reference proteome</keyword>
<dbReference type="InParanoid" id="D8LXY4"/>
<proteinExistence type="inferred from homology"/>
<evidence type="ECO:0000313" key="4">
    <source>
        <dbReference type="EMBL" id="CBK20439.2"/>
    </source>
</evidence>
<evidence type="ECO:0000256" key="1">
    <source>
        <dbReference type="ARBA" id="ARBA00006844"/>
    </source>
</evidence>
<dbReference type="PANTHER" id="PTHR11913">
    <property type="entry name" value="COFILIN-RELATED"/>
    <property type="match status" value="1"/>
</dbReference>
<evidence type="ECO:0000259" key="3">
    <source>
        <dbReference type="PROSITE" id="PS51263"/>
    </source>
</evidence>
<dbReference type="InterPro" id="IPR017904">
    <property type="entry name" value="ADF/Cofilin"/>
</dbReference>
<dbReference type="AlphaFoldDB" id="D8LXY4"/>
<dbReference type="EMBL" id="FN668639">
    <property type="protein sequence ID" value="CBK20439.2"/>
    <property type="molecule type" value="Genomic_DNA"/>
</dbReference>
<dbReference type="SUPFAM" id="SSF55753">
    <property type="entry name" value="Actin depolymerizing proteins"/>
    <property type="match status" value="1"/>
</dbReference>
<accession>D8LXY4</accession>
<dbReference type="GO" id="GO:0030042">
    <property type="term" value="P:actin filament depolymerization"/>
    <property type="evidence" value="ECO:0007669"/>
    <property type="project" value="InterPro"/>
</dbReference>
<dbReference type="GO" id="GO:0003779">
    <property type="term" value="F:actin binding"/>
    <property type="evidence" value="ECO:0007669"/>
    <property type="project" value="UniProtKB-KW"/>
</dbReference>
<feature type="domain" description="ADF-H" evidence="3">
    <location>
        <begin position="1"/>
        <end position="110"/>
    </location>
</feature>
<dbReference type="RefSeq" id="XP_012894487.1">
    <property type="nucleotide sequence ID" value="XM_013039033.1"/>
</dbReference>
<dbReference type="GO" id="GO:0015629">
    <property type="term" value="C:actin cytoskeleton"/>
    <property type="evidence" value="ECO:0007669"/>
    <property type="project" value="InterPro"/>
</dbReference>
<protein>
    <recommendedName>
        <fullName evidence="3">ADF-H domain-containing protein</fullName>
    </recommendedName>
</protein>
<name>D8LXY4_BLAHO</name>
<dbReference type="GeneID" id="24918070"/>
<dbReference type="Proteomes" id="UP000008312">
    <property type="component" value="Unassembled WGS sequence"/>
</dbReference>
<organism evidence="4">
    <name type="scientific">Blastocystis hominis</name>
    <dbReference type="NCBI Taxonomy" id="12968"/>
    <lineage>
        <taxon>Eukaryota</taxon>
        <taxon>Sar</taxon>
        <taxon>Stramenopiles</taxon>
        <taxon>Bigyra</taxon>
        <taxon>Opalozoa</taxon>
        <taxon>Opalinata</taxon>
        <taxon>Blastocystidae</taxon>
        <taxon>Blastocystis</taxon>
    </lineage>
</organism>
<comment type="similarity">
    <text evidence="1">Belongs to the actin-binding proteins ADF family.</text>
</comment>
<evidence type="ECO:0000313" key="5">
    <source>
        <dbReference type="Proteomes" id="UP000008312"/>
    </source>
</evidence>
<sequence>MLKIDKVNDVETIVLEREAPREETWEQFVDSLPAYEPRFIVYDFEFTDSERRKHADLLLITWIPDNCSVKQKVVYSSSKKSFLTKLVGAKIIDAFDADDLREDVIINKIL</sequence>
<reference evidence="4" key="1">
    <citation type="submission" date="2010-02" db="EMBL/GenBank/DDBJ databases">
        <title>Sequencing and annotation of the Blastocystis hominis genome.</title>
        <authorList>
            <person name="Wincker P."/>
        </authorList>
    </citation>
    <scope>NUCLEOTIDE SEQUENCE</scope>
    <source>
        <strain evidence="4">Singapore isolate B</strain>
    </source>
</reference>
<dbReference type="OrthoDB" id="10249245at2759"/>
<dbReference type="Pfam" id="PF00241">
    <property type="entry name" value="Cofilin_ADF"/>
    <property type="match status" value="1"/>
</dbReference>
<dbReference type="InterPro" id="IPR029006">
    <property type="entry name" value="ADF-H/Gelsolin-like_dom_sf"/>
</dbReference>
<keyword evidence="2" id="KW-0009">Actin-binding</keyword>
<dbReference type="OMA" id="YVIFRVD"/>
<dbReference type="PROSITE" id="PS51263">
    <property type="entry name" value="ADF_H"/>
    <property type="match status" value="1"/>
</dbReference>
<dbReference type="Gene3D" id="3.40.20.10">
    <property type="entry name" value="Severin"/>
    <property type="match status" value="1"/>
</dbReference>
<evidence type="ECO:0000256" key="2">
    <source>
        <dbReference type="ARBA" id="ARBA00023203"/>
    </source>
</evidence>
<dbReference type="SMART" id="SM00102">
    <property type="entry name" value="ADF"/>
    <property type="match status" value="1"/>
</dbReference>
<dbReference type="InterPro" id="IPR002108">
    <property type="entry name" value="ADF-H"/>
</dbReference>
<gene>
    <name evidence="4" type="ORF">GSBLH_T00000779001</name>
</gene>